<dbReference type="GO" id="GO:0016301">
    <property type="term" value="F:kinase activity"/>
    <property type="evidence" value="ECO:0007669"/>
    <property type="project" value="UniProtKB-KW"/>
</dbReference>
<evidence type="ECO:0000313" key="4">
    <source>
        <dbReference type="Proteomes" id="UP000654345"/>
    </source>
</evidence>
<accession>A0ABQ3UPT4</accession>
<reference evidence="3 4" key="1">
    <citation type="journal article" date="2021" name="Int. J. Syst. Evol. Microbiol.">
        <title>Reticulibacter mediterranei gen. nov., sp. nov., within the new family Reticulibacteraceae fam. nov., and Ktedonospora formicarum gen. nov., sp. nov., Ktedonobacter robiniae sp. nov., Dictyobacter formicarum sp. nov. and Dictyobacter arantiisoli sp. nov., belonging to the class Ktedonobacteria.</title>
        <authorList>
            <person name="Yabe S."/>
            <person name="Zheng Y."/>
            <person name="Wang C.M."/>
            <person name="Sakai Y."/>
            <person name="Abe K."/>
            <person name="Yokota A."/>
            <person name="Donadio S."/>
            <person name="Cavaletti L."/>
            <person name="Monciardini P."/>
        </authorList>
    </citation>
    <scope>NUCLEOTIDE SEQUENCE [LARGE SCALE GENOMIC DNA]</scope>
    <source>
        <strain evidence="3 4">SOSP1-30</strain>
    </source>
</reference>
<gene>
    <name evidence="3" type="ORF">KSB_32180</name>
</gene>
<dbReference type="Pfam" id="PF08495">
    <property type="entry name" value="FIST"/>
    <property type="match status" value="1"/>
</dbReference>
<proteinExistence type="predicted"/>
<dbReference type="Pfam" id="PF10442">
    <property type="entry name" value="FIST_C"/>
    <property type="match status" value="1"/>
</dbReference>
<dbReference type="PANTHER" id="PTHR40252">
    <property type="entry name" value="BLR0328 PROTEIN"/>
    <property type="match status" value="1"/>
</dbReference>
<dbReference type="Proteomes" id="UP000654345">
    <property type="component" value="Unassembled WGS sequence"/>
</dbReference>
<dbReference type="InterPro" id="IPR019494">
    <property type="entry name" value="FIST_C"/>
</dbReference>
<dbReference type="SMART" id="SM01204">
    <property type="entry name" value="FIST_C"/>
    <property type="match status" value="1"/>
</dbReference>
<dbReference type="InterPro" id="IPR013702">
    <property type="entry name" value="FIST_domain_N"/>
</dbReference>
<dbReference type="RefSeq" id="WP_201371418.1">
    <property type="nucleotide sequence ID" value="NZ_BNJG01000001.1"/>
</dbReference>
<feature type="domain" description="FIST C-domain" evidence="2">
    <location>
        <begin position="229"/>
        <end position="370"/>
    </location>
</feature>
<keyword evidence="3" id="KW-0808">Transferase</keyword>
<evidence type="ECO:0000313" key="3">
    <source>
        <dbReference type="EMBL" id="GHO54743.1"/>
    </source>
</evidence>
<sequence>MTTKFAVAYSDLREGNAAGTALGATLLEKLGGTPDVIIIFISPDCDQQAILSALQRTCQPEQMLGCSSAGEFTGEVLSEGLACALAIRSDELFFSVGLGRELSKGHTQAGRTIVSAFRYPEMPRALYRTALLLTDILSGGAEDLIASISQQTDGTFHIFGGGAGDNARFARTPVFFGTEIYDDAAVALEILSKKPVGIGSHHGWHPVTEPMLVTRADGLRLISLDGRPALDVFQEYAQATGQTLDLANPVPFFLHNVLGIDAGLGLYKLRAPLAVHADGSFTCATEVPEGAIVSIMSGVLEAAVDAASQAAQMALRQMHACEPGMTLFFDCVVTRLRMGDEFTEELHAVQHIVGAPGFVGCNTHGQVVSGEGQFSGFHNCNAVVCILPA</sequence>
<dbReference type="EMBL" id="BNJG01000001">
    <property type="protein sequence ID" value="GHO54743.1"/>
    <property type="molecule type" value="Genomic_DNA"/>
</dbReference>
<protein>
    <submittedName>
        <fullName evidence="3">Histidine kinase</fullName>
    </submittedName>
</protein>
<organism evidence="3 4">
    <name type="scientific">Ktedonobacter robiniae</name>
    <dbReference type="NCBI Taxonomy" id="2778365"/>
    <lineage>
        <taxon>Bacteria</taxon>
        <taxon>Bacillati</taxon>
        <taxon>Chloroflexota</taxon>
        <taxon>Ktedonobacteria</taxon>
        <taxon>Ktedonobacterales</taxon>
        <taxon>Ktedonobacteraceae</taxon>
        <taxon>Ktedonobacter</taxon>
    </lineage>
</organism>
<evidence type="ECO:0000259" key="2">
    <source>
        <dbReference type="SMART" id="SM01204"/>
    </source>
</evidence>
<dbReference type="SMART" id="SM00897">
    <property type="entry name" value="FIST"/>
    <property type="match status" value="1"/>
</dbReference>
<evidence type="ECO:0000259" key="1">
    <source>
        <dbReference type="SMART" id="SM00897"/>
    </source>
</evidence>
<keyword evidence="3" id="KW-0418">Kinase</keyword>
<feature type="domain" description="FIST" evidence="1">
    <location>
        <begin position="33"/>
        <end position="228"/>
    </location>
</feature>
<keyword evidence="4" id="KW-1185">Reference proteome</keyword>
<dbReference type="PANTHER" id="PTHR40252:SF2">
    <property type="entry name" value="BLR0328 PROTEIN"/>
    <property type="match status" value="1"/>
</dbReference>
<comment type="caution">
    <text evidence="3">The sequence shown here is derived from an EMBL/GenBank/DDBJ whole genome shotgun (WGS) entry which is preliminary data.</text>
</comment>
<name>A0ABQ3UPT4_9CHLR</name>